<evidence type="ECO:0000313" key="2">
    <source>
        <dbReference type="EMBL" id="JAD45615.1"/>
    </source>
</evidence>
<name>A0A0A9A9H6_ARUDO</name>
<accession>A0A0A9A9H6</accession>
<dbReference type="EMBL" id="GBRH01252280">
    <property type="protein sequence ID" value="JAD45615.1"/>
    <property type="molecule type" value="Transcribed_RNA"/>
</dbReference>
<dbReference type="AlphaFoldDB" id="A0A0A9A9H6"/>
<reference evidence="2" key="2">
    <citation type="journal article" date="2015" name="Data Brief">
        <title>Shoot transcriptome of the giant reed, Arundo donax.</title>
        <authorList>
            <person name="Barrero R.A."/>
            <person name="Guerrero F.D."/>
            <person name="Moolhuijzen P."/>
            <person name="Goolsby J.A."/>
            <person name="Tidwell J."/>
            <person name="Bellgard S.E."/>
            <person name="Bellgard M.I."/>
        </authorList>
    </citation>
    <scope>NUCLEOTIDE SEQUENCE</scope>
    <source>
        <tissue evidence="2">Shoot tissue taken approximately 20 cm above the soil surface</tissue>
    </source>
</reference>
<feature type="region of interest" description="Disordered" evidence="1">
    <location>
        <begin position="1"/>
        <end position="35"/>
    </location>
</feature>
<evidence type="ECO:0000256" key="1">
    <source>
        <dbReference type="SAM" id="MobiDB-lite"/>
    </source>
</evidence>
<protein>
    <submittedName>
        <fullName evidence="2">Uncharacterized protein</fullName>
    </submittedName>
</protein>
<sequence>MQSRIPTRGASAGSWHQRLQSRTGEGKIGHLDSPTTILLGAEC</sequence>
<organism evidence="2">
    <name type="scientific">Arundo donax</name>
    <name type="common">Giant reed</name>
    <name type="synonym">Donax arundinaceus</name>
    <dbReference type="NCBI Taxonomy" id="35708"/>
    <lineage>
        <taxon>Eukaryota</taxon>
        <taxon>Viridiplantae</taxon>
        <taxon>Streptophyta</taxon>
        <taxon>Embryophyta</taxon>
        <taxon>Tracheophyta</taxon>
        <taxon>Spermatophyta</taxon>
        <taxon>Magnoliopsida</taxon>
        <taxon>Liliopsida</taxon>
        <taxon>Poales</taxon>
        <taxon>Poaceae</taxon>
        <taxon>PACMAD clade</taxon>
        <taxon>Arundinoideae</taxon>
        <taxon>Arundineae</taxon>
        <taxon>Arundo</taxon>
    </lineage>
</organism>
<proteinExistence type="predicted"/>
<reference evidence="2" key="1">
    <citation type="submission" date="2014-09" db="EMBL/GenBank/DDBJ databases">
        <authorList>
            <person name="Magalhaes I.L.F."/>
            <person name="Oliveira U."/>
            <person name="Santos F.R."/>
            <person name="Vidigal T.H.D.A."/>
            <person name="Brescovit A.D."/>
            <person name="Santos A.J."/>
        </authorList>
    </citation>
    <scope>NUCLEOTIDE SEQUENCE</scope>
    <source>
        <tissue evidence="2">Shoot tissue taken approximately 20 cm above the soil surface</tissue>
    </source>
</reference>